<keyword evidence="11" id="KW-1185">Reference proteome</keyword>
<evidence type="ECO:0000256" key="3">
    <source>
        <dbReference type="ARBA" id="ARBA00022741"/>
    </source>
</evidence>
<comment type="catalytic activity">
    <reaction evidence="7">
        <text>ATP + H2O = ADP + phosphate + H(+)</text>
        <dbReference type="Rhea" id="RHEA:13065"/>
        <dbReference type="ChEBI" id="CHEBI:15377"/>
        <dbReference type="ChEBI" id="CHEBI:15378"/>
        <dbReference type="ChEBI" id="CHEBI:30616"/>
        <dbReference type="ChEBI" id="CHEBI:43474"/>
        <dbReference type="ChEBI" id="CHEBI:456216"/>
    </reaction>
    <physiologicalReaction direction="left-to-right" evidence="7">
        <dbReference type="Rhea" id="RHEA:13066"/>
    </physiologicalReaction>
</comment>
<dbReference type="FunFam" id="3.40.50.300:FF:000149">
    <property type="entry name" value="Nuclear valosin-containing protein-like"/>
    <property type="match status" value="1"/>
</dbReference>
<dbReference type="Gene3D" id="3.40.50.300">
    <property type="entry name" value="P-loop containing nucleotide triphosphate hydrolases"/>
    <property type="match status" value="2"/>
</dbReference>
<dbReference type="SUPFAM" id="SSF52540">
    <property type="entry name" value="P-loop containing nucleoside triphosphate hydrolases"/>
    <property type="match status" value="2"/>
</dbReference>
<feature type="compositionally biased region" description="Acidic residues" evidence="8">
    <location>
        <begin position="78"/>
        <end position="93"/>
    </location>
</feature>
<comment type="caution">
    <text evidence="10">The sequence shown here is derived from an EMBL/GenBank/DDBJ whole genome shotgun (WGS) entry which is preliminary data.</text>
</comment>
<reference evidence="10" key="1">
    <citation type="submission" date="2021-07" db="EMBL/GenBank/DDBJ databases">
        <authorList>
            <person name="Branca A.L. A."/>
        </authorList>
    </citation>
    <scope>NUCLEOTIDE SEQUENCE</scope>
</reference>
<dbReference type="GO" id="GO:0003723">
    <property type="term" value="F:RNA binding"/>
    <property type="evidence" value="ECO:0007669"/>
    <property type="project" value="TreeGrafter"/>
</dbReference>
<comment type="similarity">
    <text evidence="1">Belongs to the AAA ATPase family.</text>
</comment>
<dbReference type="Pfam" id="PF17862">
    <property type="entry name" value="AAA_lid_3"/>
    <property type="match status" value="2"/>
</dbReference>
<dbReference type="AlphaFoldDB" id="A0A9W4I3B9"/>
<dbReference type="PANTHER" id="PTHR23077:SF171">
    <property type="entry name" value="NUCLEAR VALOSIN-CONTAINING PROTEIN-LIKE"/>
    <property type="match status" value="1"/>
</dbReference>
<feature type="domain" description="AAA+ ATPase" evidence="9">
    <location>
        <begin position="496"/>
        <end position="633"/>
    </location>
</feature>
<dbReference type="GO" id="GO:1990275">
    <property type="term" value="F:preribosome binding"/>
    <property type="evidence" value="ECO:0007669"/>
    <property type="project" value="TreeGrafter"/>
</dbReference>
<evidence type="ECO:0000256" key="7">
    <source>
        <dbReference type="ARBA" id="ARBA00048778"/>
    </source>
</evidence>
<evidence type="ECO:0000259" key="9">
    <source>
        <dbReference type="SMART" id="SM00382"/>
    </source>
</evidence>
<keyword evidence="4" id="KW-0067">ATP-binding</keyword>
<evidence type="ECO:0000256" key="4">
    <source>
        <dbReference type="ARBA" id="ARBA00022840"/>
    </source>
</evidence>
<dbReference type="OrthoDB" id="27435at2759"/>
<evidence type="ECO:0000256" key="1">
    <source>
        <dbReference type="ARBA" id="ARBA00006914"/>
    </source>
</evidence>
<dbReference type="Pfam" id="PF00004">
    <property type="entry name" value="AAA"/>
    <property type="match status" value="2"/>
</dbReference>
<gene>
    <name evidence="10" type="ORF">POLS_LOCUS7869</name>
</gene>
<dbReference type="CDD" id="cd19530">
    <property type="entry name" value="RecA-like_NVL_r2-like"/>
    <property type="match status" value="1"/>
</dbReference>
<evidence type="ECO:0000313" key="10">
    <source>
        <dbReference type="EMBL" id="CAG8212804.1"/>
    </source>
</evidence>
<dbReference type="GO" id="GO:0005524">
    <property type="term" value="F:ATP binding"/>
    <property type="evidence" value="ECO:0007669"/>
    <property type="project" value="UniProtKB-KW"/>
</dbReference>
<dbReference type="PANTHER" id="PTHR23077">
    <property type="entry name" value="AAA-FAMILY ATPASE"/>
    <property type="match status" value="1"/>
</dbReference>
<evidence type="ECO:0000256" key="6">
    <source>
        <dbReference type="ARBA" id="ARBA00034532"/>
    </source>
</evidence>
<dbReference type="FunFam" id="3.40.50.300:FF:000365">
    <property type="entry name" value="Ribosome biogenesis ATPase RIX7"/>
    <property type="match status" value="1"/>
</dbReference>
<dbReference type="InterPro" id="IPR027417">
    <property type="entry name" value="P-loop_NTPase"/>
</dbReference>
<dbReference type="PROSITE" id="PS00674">
    <property type="entry name" value="AAA"/>
    <property type="match status" value="1"/>
</dbReference>
<dbReference type="InterPro" id="IPR041569">
    <property type="entry name" value="AAA_lid_3"/>
</dbReference>
<dbReference type="EMBL" id="CAJVOS010000049">
    <property type="protein sequence ID" value="CAG8212804.1"/>
    <property type="molecule type" value="Genomic_DNA"/>
</dbReference>
<sequence length="723" mass="79014">MPARKGGRPTLSQGLDREVYQVVRKIIDDQGDNGRIRLSVPSIYETIKKSNSSLNRKPKRLIEDSLERVLEVVKADMGDDDEDSVEGDFEGLEEPPAAEPNGMNQSLVGSWATPKAKKEPATAPTASKRRRDGGESASKRRKAEPADRSPPTHVSLADLGGLDDVVQELGDLVILPMTRPQVYLSSNVQPPRGVLLHGPPGCGKTLIANAFAAELGVPFISISAPSVVSGMSGESEKALREYFDEAKRLAPCLIFIDEIDAITPKRESAQREMEKRIVAQLLTCMDEIALEKTDGKPVIVLAATNRPDSLDAALRRGGRFDKEINMTVPSEPVREQILGALTRKMRLADDIDLKTLAKRTPGFVGADLNDLVSTAGAAAIKRYLDILKSNSGEEMEVEVEGEAELSPRVRELRRLINHAKDTPMGEETEVVLVSNADFFTALPKIQPSSKREGFATIPDTTWADIGALGGIREELVTAIVEPIKNPDIYANVGITAPTGVLLWGPPGCGKTLLAKAVANESRANFISVKGPELLNKFVGESERAVRQVFMRARSSIPCVIFFDELDALVPRRDDTLSEASARVVNTLLTELDGLGSSRQGIYVIAATNRPDIIDPAMLRPGRLETLLFVNLPSPLERVDILNTLVRNLSIEFGEDLRQLAEECEGFSGADLGSLLRRAGYSAIKRRDTIKFEDFVNAKSFIRPSVTDLKKYEKLRRDWSGGVV</sequence>
<dbReference type="GO" id="GO:0042254">
    <property type="term" value="P:ribosome biogenesis"/>
    <property type="evidence" value="ECO:0007669"/>
    <property type="project" value="TreeGrafter"/>
</dbReference>
<dbReference type="GO" id="GO:0005634">
    <property type="term" value="C:nucleus"/>
    <property type="evidence" value="ECO:0007669"/>
    <property type="project" value="TreeGrafter"/>
</dbReference>
<feature type="region of interest" description="Disordered" evidence="8">
    <location>
        <begin position="75"/>
        <end position="159"/>
    </location>
</feature>
<dbReference type="FunFam" id="1.10.8.60:FF:000081">
    <property type="entry name" value="AAA family ATPase/60S ribosome export protein"/>
    <property type="match status" value="1"/>
</dbReference>
<evidence type="ECO:0000256" key="5">
    <source>
        <dbReference type="ARBA" id="ARBA00032509"/>
    </source>
</evidence>
<keyword evidence="3" id="KW-0547">Nucleotide-binding</keyword>
<evidence type="ECO:0000256" key="2">
    <source>
        <dbReference type="ARBA" id="ARBA00022593"/>
    </source>
</evidence>
<name>A0A9W4I3B9_PENOL</name>
<organism evidence="10 11">
    <name type="scientific">Penicillium olsonii</name>
    <dbReference type="NCBI Taxonomy" id="99116"/>
    <lineage>
        <taxon>Eukaryota</taxon>
        <taxon>Fungi</taxon>
        <taxon>Dikarya</taxon>
        <taxon>Ascomycota</taxon>
        <taxon>Pezizomycotina</taxon>
        <taxon>Eurotiomycetes</taxon>
        <taxon>Eurotiomycetidae</taxon>
        <taxon>Eurotiales</taxon>
        <taxon>Aspergillaceae</taxon>
        <taxon>Penicillium</taxon>
    </lineage>
</organism>
<protein>
    <recommendedName>
        <fullName evidence="6">Peroxisomal ATPase PEX1</fullName>
    </recommendedName>
    <alternativeName>
        <fullName evidence="5">Peroxin-1</fullName>
    </alternativeName>
</protein>
<dbReference type="GO" id="GO:0016887">
    <property type="term" value="F:ATP hydrolysis activity"/>
    <property type="evidence" value="ECO:0007669"/>
    <property type="project" value="InterPro"/>
</dbReference>
<evidence type="ECO:0000256" key="8">
    <source>
        <dbReference type="SAM" id="MobiDB-lite"/>
    </source>
</evidence>
<feature type="compositionally biased region" description="Basic and acidic residues" evidence="8">
    <location>
        <begin position="132"/>
        <end position="147"/>
    </location>
</feature>
<keyword evidence="2" id="KW-0962">Peroxisome biogenesis</keyword>
<dbReference type="Proteomes" id="UP001153618">
    <property type="component" value="Unassembled WGS sequence"/>
</dbReference>
<dbReference type="SMART" id="SM00382">
    <property type="entry name" value="AAA"/>
    <property type="match status" value="2"/>
</dbReference>
<dbReference type="InterPro" id="IPR050168">
    <property type="entry name" value="AAA_ATPase_domain"/>
</dbReference>
<dbReference type="InterPro" id="IPR003960">
    <property type="entry name" value="ATPase_AAA_CS"/>
</dbReference>
<dbReference type="InterPro" id="IPR003593">
    <property type="entry name" value="AAA+_ATPase"/>
</dbReference>
<feature type="domain" description="AAA+ ATPase" evidence="9">
    <location>
        <begin position="190"/>
        <end position="330"/>
    </location>
</feature>
<proteinExistence type="inferred from homology"/>
<accession>A0A9W4I3B9</accession>
<dbReference type="Gene3D" id="1.10.8.60">
    <property type="match status" value="2"/>
</dbReference>
<dbReference type="GO" id="GO:0007031">
    <property type="term" value="P:peroxisome organization"/>
    <property type="evidence" value="ECO:0007669"/>
    <property type="project" value="UniProtKB-KW"/>
</dbReference>
<evidence type="ECO:0000313" key="11">
    <source>
        <dbReference type="Proteomes" id="UP001153618"/>
    </source>
</evidence>
<dbReference type="InterPro" id="IPR003959">
    <property type="entry name" value="ATPase_AAA_core"/>
</dbReference>